<name>A0ABV7M0W7_9GAMM</name>
<protein>
    <submittedName>
        <fullName evidence="2">Transposase</fullName>
    </submittedName>
</protein>
<dbReference type="InterPro" id="IPR038721">
    <property type="entry name" value="IS701-like_DDE_dom"/>
</dbReference>
<keyword evidence="3" id="KW-1185">Reference proteome</keyword>
<evidence type="ECO:0000313" key="2">
    <source>
        <dbReference type="EMBL" id="MFC3292095.1"/>
    </source>
</evidence>
<dbReference type="EMBL" id="JBHRUH010000013">
    <property type="protein sequence ID" value="MFC3292095.1"/>
    <property type="molecule type" value="Genomic_DNA"/>
</dbReference>
<gene>
    <name evidence="2" type="ORF">ACFOEI_08425</name>
</gene>
<organism evidence="2 3">
    <name type="scientific">Modicisalibacter luteus</name>
    <dbReference type="NCBI Taxonomy" id="453962"/>
    <lineage>
        <taxon>Bacteria</taxon>
        <taxon>Pseudomonadati</taxon>
        <taxon>Pseudomonadota</taxon>
        <taxon>Gammaproteobacteria</taxon>
        <taxon>Oceanospirillales</taxon>
        <taxon>Halomonadaceae</taxon>
        <taxon>Modicisalibacter</taxon>
    </lineage>
</organism>
<dbReference type="PANTHER" id="PTHR33627">
    <property type="entry name" value="TRANSPOSASE"/>
    <property type="match status" value="1"/>
</dbReference>
<feature type="domain" description="Transposase IS701-like DDE" evidence="1">
    <location>
        <begin position="2"/>
        <end position="97"/>
    </location>
</feature>
<dbReference type="InterPro" id="IPR039365">
    <property type="entry name" value="IS701-like"/>
</dbReference>
<dbReference type="PANTHER" id="PTHR33627:SF1">
    <property type="entry name" value="TRANSPOSASE"/>
    <property type="match status" value="1"/>
</dbReference>
<evidence type="ECO:0000259" key="1">
    <source>
        <dbReference type="Pfam" id="PF13546"/>
    </source>
</evidence>
<comment type="caution">
    <text evidence="2">The sequence shown here is derived from an EMBL/GenBank/DDBJ whole genome shotgun (WGS) entry which is preliminary data.</text>
</comment>
<dbReference type="Proteomes" id="UP001595640">
    <property type="component" value="Unassembled WGS sequence"/>
</dbReference>
<dbReference type="RefSeq" id="WP_371827867.1">
    <property type="nucleotide sequence ID" value="NZ_BMXD01000020.1"/>
</dbReference>
<proteinExistence type="predicted"/>
<dbReference type="Pfam" id="PF13546">
    <property type="entry name" value="DDE_5"/>
    <property type="match status" value="1"/>
</dbReference>
<sequence>MNHELYLPKAWTQDRERYRKAGIPDEVGFASKPELDRSMLERALDNGMSAGWVTGNSVYGGNRCLRHWFEEREQFFGLAVPCNEPLWWQGPYCNEERSHQPLGYVAPRTHTALVA</sequence>
<evidence type="ECO:0000313" key="3">
    <source>
        <dbReference type="Proteomes" id="UP001595640"/>
    </source>
</evidence>
<accession>A0ABV7M0W7</accession>
<reference evidence="3" key="1">
    <citation type="journal article" date="2019" name="Int. J. Syst. Evol. Microbiol.">
        <title>The Global Catalogue of Microorganisms (GCM) 10K type strain sequencing project: providing services to taxonomists for standard genome sequencing and annotation.</title>
        <authorList>
            <consortium name="The Broad Institute Genomics Platform"/>
            <consortium name="The Broad Institute Genome Sequencing Center for Infectious Disease"/>
            <person name="Wu L."/>
            <person name="Ma J."/>
        </authorList>
    </citation>
    <scope>NUCLEOTIDE SEQUENCE [LARGE SCALE GENOMIC DNA]</scope>
    <source>
        <strain evidence="3">KCTC 12847</strain>
    </source>
</reference>